<dbReference type="AlphaFoldDB" id="M5TU18"/>
<dbReference type="RefSeq" id="WP_008687381.1">
    <property type="nucleotide sequence ID" value="NZ_ANOH01000421.1"/>
</dbReference>
<dbReference type="EMBL" id="ANOH01000421">
    <property type="protein sequence ID" value="EMI52554.1"/>
    <property type="molecule type" value="Genomic_DNA"/>
</dbReference>
<evidence type="ECO:0000256" key="1">
    <source>
        <dbReference type="SAM" id="SignalP"/>
    </source>
</evidence>
<dbReference type="OrthoDB" id="5432776at2"/>
<comment type="caution">
    <text evidence="2">The sequence shown here is derived from an EMBL/GenBank/DDBJ whole genome shotgun (WGS) entry which is preliminary data.</text>
</comment>
<reference evidence="2 3" key="1">
    <citation type="journal article" date="2013" name="Mar. Genomics">
        <title>Expression of sulfatases in Rhodopirellula baltica and the diversity of sulfatases in the genus Rhodopirellula.</title>
        <authorList>
            <person name="Wegner C.E."/>
            <person name="Richter-Heitmann T."/>
            <person name="Klindworth A."/>
            <person name="Klockow C."/>
            <person name="Richter M."/>
            <person name="Achstetter T."/>
            <person name="Glockner F.O."/>
            <person name="Harder J."/>
        </authorList>
    </citation>
    <scope>NUCLEOTIDE SEQUENCE [LARGE SCALE GENOMIC DNA]</scope>
    <source>
        <strain evidence="2 3">SM41</strain>
    </source>
</reference>
<evidence type="ECO:0000313" key="3">
    <source>
        <dbReference type="Proteomes" id="UP000011885"/>
    </source>
</evidence>
<accession>M5TU18</accession>
<protein>
    <submittedName>
        <fullName evidence="2">Secreted protein</fullName>
    </submittedName>
</protein>
<organism evidence="2 3">
    <name type="scientific">Rhodopirellula sallentina SM41</name>
    <dbReference type="NCBI Taxonomy" id="1263870"/>
    <lineage>
        <taxon>Bacteria</taxon>
        <taxon>Pseudomonadati</taxon>
        <taxon>Planctomycetota</taxon>
        <taxon>Planctomycetia</taxon>
        <taxon>Pirellulales</taxon>
        <taxon>Pirellulaceae</taxon>
        <taxon>Rhodopirellula</taxon>
    </lineage>
</organism>
<feature type="signal peptide" evidence="1">
    <location>
        <begin position="1"/>
        <end position="32"/>
    </location>
</feature>
<dbReference type="PATRIC" id="fig|1263870.3.peg.6362"/>
<proteinExistence type="predicted"/>
<name>M5TU18_9BACT</name>
<keyword evidence="1" id="KW-0732">Signal</keyword>
<dbReference type="Proteomes" id="UP000011885">
    <property type="component" value="Unassembled WGS sequence"/>
</dbReference>
<keyword evidence="3" id="KW-1185">Reference proteome</keyword>
<sequence>MDNSRKVFAALFVFSAVGFAILLIRSTPSVHAHDPNAEQIVYEYKVSVFPVNDPIKQAEILNRNGAKRWEYVGLIQPPYTQNGKHSPRSFVAFRRVAE</sequence>
<evidence type="ECO:0000313" key="2">
    <source>
        <dbReference type="EMBL" id="EMI52554.1"/>
    </source>
</evidence>
<feature type="chain" id="PRO_5004072521" evidence="1">
    <location>
        <begin position="33"/>
        <end position="98"/>
    </location>
</feature>
<gene>
    <name evidence="2" type="ORF">RSSM_06007</name>
</gene>